<dbReference type="Proteomes" id="UP000257109">
    <property type="component" value="Unassembled WGS sequence"/>
</dbReference>
<comment type="caution">
    <text evidence="1">The sequence shown here is derived from an EMBL/GenBank/DDBJ whole genome shotgun (WGS) entry which is preliminary data.</text>
</comment>
<reference evidence="1" key="1">
    <citation type="submission" date="2018-05" db="EMBL/GenBank/DDBJ databases">
        <title>Draft genome of Mucuna pruriens seed.</title>
        <authorList>
            <person name="Nnadi N.E."/>
            <person name="Vos R."/>
            <person name="Hasami M.H."/>
            <person name="Devisetty U.K."/>
            <person name="Aguiy J.C."/>
        </authorList>
    </citation>
    <scope>NUCLEOTIDE SEQUENCE [LARGE SCALE GENOMIC DNA]</scope>
    <source>
        <strain evidence="1">JCA_2017</strain>
    </source>
</reference>
<dbReference type="Gene3D" id="3.30.420.10">
    <property type="entry name" value="Ribonuclease H-like superfamily/Ribonuclease H"/>
    <property type="match status" value="1"/>
</dbReference>
<dbReference type="PANTHER" id="PTHR48475:SF1">
    <property type="entry name" value="RNASE H TYPE-1 DOMAIN-CONTAINING PROTEIN"/>
    <property type="match status" value="1"/>
</dbReference>
<dbReference type="InterPro" id="IPR036397">
    <property type="entry name" value="RNaseH_sf"/>
</dbReference>
<evidence type="ECO:0000313" key="1">
    <source>
        <dbReference type="EMBL" id="RDX65244.1"/>
    </source>
</evidence>
<dbReference type="EMBL" id="QJKJ01014003">
    <property type="protein sequence ID" value="RDX65244.1"/>
    <property type="molecule type" value="Genomic_DNA"/>
</dbReference>
<dbReference type="SUPFAM" id="SSF53098">
    <property type="entry name" value="Ribonuclease H-like"/>
    <property type="match status" value="1"/>
</dbReference>
<evidence type="ECO:0008006" key="3">
    <source>
        <dbReference type="Google" id="ProtNLM"/>
    </source>
</evidence>
<feature type="non-terminal residue" evidence="1">
    <location>
        <position position="1"/>
    </location>
</feature>
<protein>
    <recommendedName>
        <fullName evidence="3">RNase H type-1 domain-containing protein</fullName>
    </recommendedName>
</protein>
<dbReference type="PANTHER" id="PTHR48475">
    <property type="entry name" value="RIBONUCLEASE H"/>
    <property type="match status" value="1"/>
</dbReference>
<accession>A0A371EGX7</accession>
<organism evidence="1 2">
    <name type="scientific">Mucuna pruriens</name>
    <name type="common">Velvet bean</name>
    <name type="synonym">Dolichos pruriens</name>
    <dbReference type="NCBI Taxonomy" id="157652"/>
    <lineage>
        <taxon>Eukaryota</taxon>
        <taxon>Viridiplantae</taxon>
        <taxon>Streptophyta</taxon>
        <taxon>Embryophyta</taxon>
        <taxon>Tracheophyta</taxon>
        <taxon>Spermatophyta</taxon>
        <taxon>Magnoliopsida</taxon>
        <taxon>eudicotyledons</taxon>
        <taxon>Gunneridae</taxon>
        <taxon>Pentapetalae</taxon>
        <taxon>rosids</taxon>
        <taxon>fabids</taxon>
        <taxon>Fabales</taxon>
        <taxon>Fabaceae</taxon>
        <taxon>Papilionoideae</taxon>
        <taxon>50 kb inversion clade</taxon>
        <taxon>NPAAA clade</taxon>
        <taxon>indigoferoid/millettioid clade</taxon>
        <taxon>Phaseoleae</taxon>
        <taxon>Mucuna</taxon>
    </lineage>
</organism>
<sequence length="119" mass="12931">MPIKQVLRKPDLASRRGHIKGQALADFIIELAPIDEGNNSGNEWFLCVDGASNQRGSGASVILEGSNGVTSNNQVRYEALLTRMKLAEELAARILTTESDSKLIIGQMNGDYQAGTLNW</sequence>
<keyword evidence="2" id="KW-1185">Reference proteome</keyword>
<dbReference type="GO" id="GO:0003676">
    <property type="term" value="F:nucleic acid binding"/>
    <property type="evidence" value="ECO:0007669"/>
    <property type="project" value="InterPro"/>
</dbReference>
<dbReference type="OrthoDB" id="1933881at2759"/>
<gene>
    <name evidence="1" type="ORF">CR513_56100</name>
</gene>
<proteinExistence type="predicted"/>
<evidence type="ECO:0000313" key="2">
    <source>
        <dbReference type="Proteomes" id="UP000257109"/>
    </source>
</evidence>
<dbReference type="InterPro" id="IPR012337">
    <property type="entry name" value="RNaseH-like_sf"/>
</dbReference>
<dbReference type="AlphaFoldDB" id="A0A371EGX7"/>
<name>A0A371EGX7_MUCPR</name>